<dbReference type="Proteomes" id="UP000215214">
    <property type="component" value="Chromosome TJEJU"/>
</dbReference>
<name>A0A238U653_9FLAO</name>
<dbReference type="RefSeq" id="WP_095069845.1">
    <property type="nucleotide sequence ID" value="NZ_LT899436.1"/>
</dbReference>
<proteinExistence type="predicted"/>
<evidence type="ECO:0000313" key="2">
    <source>
        <dbReference type="Proteomes" id="UP000215214"/>
    </source>
</evidence>
<dbReference type="Pfam" id="PF08856">
    <property type="entry name" value="DUF1826"/>
    <property type="match status" value="1"/>
</dbReference>
<dbReference type="EMBL" id="LT899436">
    <property type="protein sequence ID" value="SNR14689.1"/>
    <property type="molecule type" value="Genomic_DNA"/>
</dbReference>
<reference evidence="1 2" key="1">
    <citation type="submission" date="2017-07" db="EMBL/GenBank/DDBJ databases">
        <authorList>
            <person name="Sun Z.S."/>
            <person name="Albrecht U."/>
            <person name="Echele G."/>
            <person name="Lee C.C."/>
        </authorList>
    </citation>
    <scope>NUCLEOTIDE SEQUENCE [LARGE SCALE GENOMIC DNA]</scope>
    <source>
        <strain evidence="2">type strain: KCTC 22618</strain>
    </source>
</reference>
<dbReference type="AlphaFoldDB" id="A0A238U653"/>
<evidence type="ECO:0008006" key="3">
    <source>
        <dbReference type="Google" id="ProtNLM"/>
    </source>
</evidence>
<evidence type="ECO:0000313" key="1">
    <source>
        <dbReference type="EMBL" id="SNR14689.1"/>
    </source>
</evidence>
<protein>
    <recommendedName>
        <fullName evidence="3">DUF1826 domain-containing protein</fullName>
    </recommendedName>
</protein>
<organism evidence="1 2">
    <name type="scientific">Tenacibaculum jejuense</name>
    <dbReference type="NCBI Taxonomy" id="584609"/>
    <lineage>
        <taxon>Bacteria</taxon>
        <taxon>Pseudomonadati</taxon>
        <taxon>Bacteroidota</taxon>
        <taxon>Flavobacteriia</taxon>
        <taxon>Flavobacteriales</taxon>
        <taxon>Flavobacteriaceae</taxon>
        <taxon>Tenacibaculum</taxon>
    </lineage>
</organism>
<accession>A0A238U653</accession>
<keyword evidence="2" id="KW-1185">Reference proteome</keyword>
<dbReference type="KEGG" id="tje:TJEJU_0926"/>
<dbReference type="OrthoDB" id="981525at2"/>
<gene>
    <name evidence="1" type="ORF">TJEJU_0926</name>
</gene>
<sequence length="209" mass="24145">MNEALVKNWFYADTIESLYKIHQEDINIVLFNRNIDALKTDIDDVLTRQVKINAYGTIDNIMKELIDQCELSYSSLLIKDIKNQLISFKQISQSETLRLFLATVETDMCKKFHIDVNDLRMLCTYSGSGTLWLTEDNVNREALKNFADNATIVIDENNIQQAETGTVIILKGSTYPKYQTKAIVHRSPTIENKEEKRLLLRIDTSEFLK</sequence>
<dbReference type="InterPro" id="IPR014955">
    <property type="entry name" value="DUF1826"/>
</dbReference>